<name>A0A6J7EIG5_9ZZZZ</name>
<feature type="compositionally biased region" description="Polar residues" evidence="1">
    <location>
        <begin position="15"/>
        <end position="24"/>
    </location>
</feature>
<feature type="region of interest" description="Disordered" evidence="1">
    <location>
        <begin position="15"/>
        <end position="35"/>
    </location>
</feature>
<accession>A0A6J7EIG5</accession>
<reference evidence="2" key="1">
    <citation type="submission" date="2020-05" db="EMBL/GenBank/DDBJ databases">
        <authorList>
            <person name="Chiriac C."/>
            <person name="Salcher M."/>
            <person name="Ghai R."/>
            <person name="Kavagutti S V."/>
        </authorList>
    </citation>
    <scope>NUCLEOTIDE SEQUENCE</scope>
</reference>
<dbReference type="EMBL" id="CAFBLQ010000216">
    <property type="protein sequence ID" value="CAB4882796.1"/>
    <property type="molecule type" value="Genomic_DNA"/>
</dbReference>
<organism evidence="2">
    <name type="scientific">freshwater metagenome</name>
    <dbReference type="NCBI Taxonomy" id="449393"/>
    <lineage>
        <taxon>unclassified sequences</taxon>
        <taxon>metagenomes</taxon>
        <taxon>ecological metagenomes</taxon>
    </lineage>
</organism>
<protein>
    <submittedName>
        <fullName evidence="2">Unannotated protein</fullName>
    </submittedName>
</protein>
<evidence type="ECO:0000256" key="1">
    <source>
        <dbReference type="SAM" id="MobiDB-lite"/>
    </source>
</evidence>
<evidence type="ECO:0000313" key="2">
    <source>
        <dbReference type="EMBL" id="CAB4882796.1"/>
    </source>
</evidence>
<proteinExistence type="predicted"/>
<dbReference type="AlphaFoldDB" id="A0A6J7EIG5"/>
<sequence length="56" mass="5912">MLCSSEISMRFATVTQPSGSSAAVSASEPLRSKSQESIALIQPTYTAAKPPRALRT</sequence>
<gene>
    <name evidence="2" type="ORF">UFOPK3423_01520</name>
</gene>